<keyword evidence="6 8" id="KW-1133">Transmembrane helix</keyword>
<comment type="similarity">
    <text evidence="2">Belongs to the auxin efflux carrier (TC 2.A.69) family.</text>
</comment>
<evidence type="ECO:0000256" key="3">
    <source>
        <dbReference type="ARBA" id="ARBA00022448"/>
    </source>
</evidence>
<keyword evidence="5 8" id="KW-0812">Transmembrane</keyword>
<comment type="caution">
    <text evidence="9">The sequence shown here is derived from an EMBL/GenBank/DDBJ whole genome shotgun (WGS) entry which is preliminary data.</text>
</comment>
<proteinExistence type="inferred from homology"/>
<evidence type="ECO:0000256" key="5">
    <source>
        <dbReference type="ARBA" id="ARBA00022692"/>
    </source>
</evidence>
<dbReference type="Pfam" id="PF03547">
    <property type="entry name" value="Mem_trans"/>
    <property type="match status" value="1"/>
</dbReference>
<feature type="transmembrane region" description="Helical" evidence="8">
    <location>
        <begin position="61"/>
        <end position="82"/>
    </location>
</feature>
<dbReference type="GO" id="GO:0055085">
    <property type="term" value="P:transmembrane transport"/>
    <property type="evidence" value="ECO:0007669"/>
    <property type="project" value="InterPro"/>
</dbReference>
<keyword evidence="4" id="KW-1003">Cell membrane</keyword>
<dbReference type="EMBL" id="BSEO01000014">
    <property type="protein sequence ID" value="GLJ80757.1"/>
    <property type="molecule type" value="Genomic_DNA"/>
</dbReference>
<dbReference type="InterPro" id="IPR038770">
    <property type="entry name" value="Na+/solute_symporter_sf"/>
</dbReference>
<organism evidence="9 10">
    <name type="scientific">Microbacterium imperiale</name>
    <dbReference type="NCBI Taxonomy" id="33884"/>
    <lineage>
        <taxon>Bacteria</taxon>
        <taxon>Bacillati</taxon>
        <taxon>Actinomycetota</taxon>
        <taxon>Actinomycetes</taxon>
        <taxon>Micrococcales</taxon>
        <taxon>Microbacteriaceae</taxon>
        <taxon>Microbacterium</taxon>
    </lineage>
</organism>
<dbReference type="Proteomes" id="UP001142317">
    <property type="component" value="Unassembled WGS sequence"/>
</dbReference>
<reference evidence="9" key="1">
    <citation type="journal article" date="2014" name="Int. J. Syst. Evol. Microbiol.">
        <title>Complete genome sequence of Corynebacterium casei LMG S-19264T (=DSM 44701T), isolated from a smear-ripened cheese.</title>
        <authorList>
            <consortium name="US DOE Joint Genome Institute (JGI-PGF)"/>
            <person name="Walter F."/>
            <person name="Albersmeier A."/>
            <person name="Kalinowski J."/>
            <person name="Ruckert C."/>
        </authorList>
    </citation>
    <scope>NUCLEOTIDE SEQUENCE</scope>
    <source>
        <strain evidence="9">VKM Ac-1447</strain>
    </source>
</reference>
<dbReference type="Gene3D" id="1.20.1530.20">
    <property type="match status" value="1"/>
</dbReference>
<evidence type="ECO:0000313" key="10">
    <source>
        <dbReference type="Proteomes" id="UP001142317"/>
    </source>
</evidence>
<feature type="transmembrane region" description="Helical" evidence="8">
    <location>
        <begin position="250"/>
        <end position="271"/>
    </location>
</feature>
<keyword evidence="7 8" id="KW-0472">Membrane</keyword>
<evidence type="ECO:0000256" key="2">
    <source>
        <dbReference type="ARBA" id="ARBA00010145"/>
    </source>
</evidence>
<feature type="transmembrane region" description="Helical" evidence="8">
    <location>
        <begin position="222"/>
        <end position="244"/>
    </location>
</feature>
<feature type="transmembrane region" description="Helical" evidence="8">
    <location>
        <begin position="166"/>
        <end position="187"/>
    </location>
</feature>
<dbReference type="InterPro" id="IPR004776">
    <property type="entry name" value="Mem_transp_PIN-like"/>
</dbReference>
<dbReference type="GO" id="GO:0005886">
    <property type="term" value="C:plasma membrane"/>
    <property type="evidence" value="ECO:0007669"/>
    <property type="project" value="UniProtKB-SubCell"/>
</dbReference>
<name>A0A9W6HJ36_9MICO</name>
<feature type="transmembrane region" description="Helical" evidence="8">
    <location>
        <begin position="29"/>
        <end position="49"/>
    </location>
</feature>
<dbReference type="PANTHER" id="PTHR36838">
    <property type="entry name" value="AUXIN EFFLUX CARRIER FAMILY PROTEIN"/>
    <property type="match status" value="1"/>
</dbReference>
<evidence type="ECO:0000313" key="9">
    <source>
        <dbReference type="EMBL" id="GLJ80757.1"/>
    </source>
</evidence>
<protein>
    <submittedName>
        <fullName evidence="9">Transporter</fullName>
    </submittedName>
</protein>
<evidence type="ECO:0000256" key="8">
    <source>
        <dbReference type="SAM" id="Phobius"/>
    </source>
</evidence>
<dbReference type="AlphaFoldDB" id="A0A9W6HJ36"/>
<feature type="transmembrane region" description="Helical" evidence="8">
    <location>
        <begin position="283"/>
        <end position="305"/>
    </location>
</feature>
<feature type="transmembrane region" description="Helical" evidence="8">
    <location>
        <begin position="193"/>
        <end position="210"/>
    </location>
</feature>
<reference evidence="9" key="2">
    <citation type="submission" date="2023-01" db="EMBL/GenBank/DDBJ databases">
        <authorList>
            <person name="Sun Q."/>
            <person name="Evtushenko L."/>
        </authorList>
    </citation>
    <scope>NUCLEOTIDE SEQUENCE</scope>
    <source>
        <strain evidence="9">VKM Ac-1447</strain>
    </source>
</reference>
<evidence type="ECO:0000256" key="6">
    <source>
        <dbReference type="ARBA" id="ARBA00022989"/>
    </source>
</evidence>
<accession>A0A9W6HJ36</accession>
<comment type="subcellular location">
    <subcellularLocation>
        <location evidence="1">Cell membrane</location>
        <topology evidence="1">Multi-pass membrane protein</topology>
    </subcellularLocation>
</comment>
<evidence type="ECO:0000256" key="7">
    <source>
        <dbReference type="ARBA" id="ARBA00023136"/>
    </source>
</evidence>
<feature type="transmembrane region" description="Helical" evidence="8">
    <location>
        <begin position="121"/>
        <end position="146"/>
    </location>
</feature>
<gene>
    <name evidence="9" type="ORF">GCM10017586_24400</name>
</gene>
<evidence type="ECO:0000256" key="4">
    <source>
        <dbReference type="ARBA" id="ARBA00022475"/>
    </source>
</evidence>
<sequence>MLVLAAVVPIVLMLTLGAALRRTALRDPAVWRGIEWLSYFVFTPALFVGSIGRSDLRSLDLAPLMISVTVPLVGAALLVLALRRALRIDGPAVGTMVQGAIRINTYVGLTFAAALHGEPGVAAFAIASAVVVPLVNILSVSTLAHYAGAAGASGTRAIRELIRNPLILGCAVGMALSLSGIGVPEAVAPTVDLLASPALVAGTLAAGAAIRFDVRRRDIGDVALASGIKLVAVPWAAAALAAAFGVTGPGLTAIVLITALPTAPSATVLAARMGGDVRLMASITGVQTLLSLVSLPVALHVLAGIG</sequence>
<evidence type="ECO:0000256" key="1">
    <source>
        <dbReference type="ARBA" id="ARBA00004651"/>
    </source>
</evidence>
<keyword evidence="10" id="KW-1185">Reference proteome</keyword>
<keyword evidence="3" id="KW-0813">Transport</keyword>
<dbReference type="PANTHER" id="PTHR36838:SF4">
    <property type="entry name" value="AUXIN EFFLUX CARRIER FAMILY PROTEIN"/>
    <property type="match status" value="1"/>
</dbReference>